<evidence type="ECO:0008006" key="2">
    <source>
        <dbReference type="Google" id="ProtNLM"/>
    </source>
</evidence>
<evidence type="ECO:0000313" key="1">
    <source>
        <dbReference type="EMBL" id="SVC65886.1"/>
    </source>
</evidence>
<dbReference type="InterPro" id="IPR008969">
    <property type="entry name" value="CarboxyPept-like_regulatory"/>
</dbReference>
<feature type="non-terminal residue" evidence="1">
    <location>
        <position position="74"/>
    </location>
</feature>
<name>A0A382NXT5_9ZZZZ</name>
<organism evidence="1">
    <name type="scientific">marine metagenome</name>
    <dbReference type="NCBI Taxonomy" id="408172"/>
    <lineage>
        <taxon>unclassified sequences</taxon>
        <taxon>metagenomes</taxon>
        <taxon>ecological metagenomes</taxon>
    </lineage>
</organism>
<reference evidence="1" key="1">
    <citation type="submission" date="2018-05" db="EMBL/GenBank/DDBJ databases">
        <authorList>
            <person name="Lanie J.A."/>
            <person name="Ng W.-L."/>
            <person name="Kazmierczak K.M."/>
            <person name="Andrzejewski T.M."/>
            <person name="Davidsen T.M."/>
            <person name="Wayne K.J."/>
            <person name="Tettelin H."/>
            <person name="Glass J.I."/>
            <person name="Rusch D."/>
            <person name="Podicherti R."/>
            <person name="Tsui H.-C.T."/>
            <person name="Winkler M.E."/>
        </authorList>
    </citation>
    <scope>NUCLEOTIDE SEQUENCE</scope>
</reference>
<sequence>MINNVVCHDRKQMFAIVAYCLFTLLSSSPLSAQTGALSGHVIDAETSEPVPWATVVVEGFDHHRISDQLGYFFF</sequence>
<dbReference type="SUPFAM" id="SSF49464">
    <property type="entry name" value="Carboxypeptidase regulatory domain-like"/>
    <property type="match status" value="1"/>
</dbReference>
<accession>A0A382NXT5</accession>
<protein>
    <recommendedName>
        <fullName evidence="2">Carboxypeptidase regulatory-like domain-containing protein</fullName>
    </recommendedName>
</protein>
<proteinExistence type="predicted"/>
<dbReference type="AlphaFoldDB" id="A0A382NXT5"/>
<gene>
    <name evidence="1" type="ORF">METZ01_LOCUS318740</name>
</gene>
<dbReference type="EMBL" id="UINC01103473">
    <property type="protein sequence ID" value="SVC65886.1"/>
    <property type="molecule type" value="Genomic_DNA"/>
</dbReference>